<dbReference type="InterPro" id="IPR003593">
    <property type="entry name" value="AAA+_ATPase"/>
</dbReference>
<evidence type="ECO:0000259" key="4">
    <source>
        <dbReference type="PROSITE" id="PS50893"/>
    </source>
</evidence>
<proteinExistence type="predicted"/>
<dbReference type="InterPro" id="IPR003439">
    <property type="entry name" value="ABC_transporter-like_ATP-bd"/>
</dbReference>
<dbReference type="GO" id="GO:0005524">
    <property type="term" value="F:ATP binding"/>
    <property type="evidence" value="ECO:0007669"/>
    <property type="project" value="UniProtKB-KW"/>
</dbReference>
<keyword evidence="1" id="KW-0813">Transport</keyword>
<dbReference type="EMBL" id="BNJG01000001">
    <property type="protein sequence ID" value="GHO54439.1"/>
    <property type="molecule type" value="Genomic_DNA"/>
</dbReference>
<dbReference type="PANTHER" id="PTHR24220:SF86">
    <property type="entry name" value="ABC TRANSPORTER ABCH.1"/>
    <property type="match status" value="1"/>
</dbReference>
<evidence type="ECO:0000256" key="3">
    <source>
        <dbReference type="ARBA" id="ARBA00022840"/>
    </source>
</evidence>
<evidence type="ECO:0000313" key="5">
    <source>
        <dbReference type="EMBL" id="GHO54439.1"/>
    </source>
</evidence>
<organism evidence="5 6">
    <name type="scientific">Ktedonobacter robiniae</name>
    <dbReference type="NCBI Taxonomy" id="2778365"/>
    <lineage>
        <taxon>Bacteria</taxon>
        <taxon>Bacillati</taxon>
        <taxon>Chloroflexota</taxon>
        <taxon>Ktedonobacteria</taxon>
        <taxon>Ktedonobacterales</taxon>
        <taxon>Ktedonobacteraceae</taxon>
        <taxon>Ktedonobacter</taxon>
    </lineage>
</organism>
<dbReference type="SMART" id="SM00382">
    <property type="entry name" value="AAA"/>
    <property type="match status" value="1"/>
</dbReference>
<dbReference type="InterPro" id="IPR017911">
    <property type="entry name" value="MacB-like_ATP-bd"/>
</dbReference>
<dbReference type="SUPFAM" id="SSF52540">
    <property type="entry name" value="P-loop containing nucleoside triphosphate hydrolases"/>
    <property type="match status" value="1"/>
</dbReference>
<dbReference type="PROSITE" id="PS50893">
    <property type="entry name" value="ABC_TRANSPORTER_2"/>
    <property type="match status" value="1"/>
</dbReference>
<dbReference type="InterPro" id="IPR017871">
    <property type="entry name" value="ABC_transporter-like_CS"/>
</dbReference>
<dbReference type="PROSITE" id="PS00211">
    <property type="entry name" value="ABC_TRANSPORTER_1"/>
    <property type="match status" value="1"/>
</dbReference>
<evidence type="ECO:0000313" key="6">
    <source>
        <dbReference type="Proteomes" id="UP000654345"/>
    </source>
</evidence>
<comment type="caution">
    <text evidence="5">The sequence shown here is derived from an EMBL/GenBank/DDBJ whole genome shotgun (WGS) entry which is preliminary data.</text>
</comment>
<dbReference type="PANTHER" id="PTHR24220">
    <property type="entry name" value="IMPORT ATP-BINDING PROTEIN"/>
    <property type="match status" value="1"/>
</dbReference>
<sequence length="283" mass="31145">MDAEFFSVEHTHAQLDLALPAEQQPEQPEQPGPTLPTVTVVAEGLSKSFRFAGEVIQAVDEVSFAFTEGQFIAILGPSGCGKSTLLYLLGGLDKPTSGELLIDGVDVKKLSGGQEHRFRRQKLGFVFQSFHLIPGLTALENVMLPMELKGGMTNADLHERAHTLLRRVGLDENRHTHKPGKLSGGQQQRVAIARALANNPRVILADEPTGNVDSRNGKLIIQLLKQLAEQGRTVIVVTHDRSIAEVADVRMEMEDGQIKTMENYVRPVNSRSLPQKKKKGHKR</sequence>
<reference evidence="5 6" key="1">
    <citation type="journal article" date="2021" name="Int. J. Syst. Evol. Microbiol.">
        <title>Reticulibacter mediterranei gen. nov., sp. nov., within the new family Reticulibacteraceae fam. nov., and Ktedonospora formicarum gen. nov., sp. nov., Ktedonobacter robiniae sp. nov., Dictyobacter formicarum sp. nov. and Dictyobacter arantiisoli sp. nov., belonging to the class Ktedonobacteria.</title>
        <authorList>
            <person name="Yabe S."/>
            <person name="Zheng Y."/>
            <person name="Wang C.M."/>
            <person name="Sakai Y."/>
            <person name="Abe K."/>
            <person name="Yokota A."/>
            <person name="Donadio S."/>
            <person name="Cavaletti L."/>
            <person name="Monciardini P."/>
        </authorList>
    </citation>
    <scope>NUCLEOTIDE SEQUENCE [LARGE SCALE GENOMIC DNA]</scope>
    <source>
        <strain evidence="5 6">SOSP1-30</strain>
    </source>
</reference>
<evidence type="ECO:0000256" key="2">
    <source>
        <dbReference type="ARBA" id="ARBA00022741"/>
    </source>
</evidence>
<dbReference type="InterPro" id="IPR015854">
    <property type="entry name" value="ABC_transpr_LolD-like"/>
</dbReference>
<keyword evidence="2" id="KW-0547">Nucleotide-binding</keyword>
<dbReference type="Gene3D" id="3.40.50.300">
    <property type="entry name" value="P-loop containing nucleotide triphosphate hydrolases"/>
    <property type="match status" value="1"/>
</dbReference>
<keyword evidence="3 5" id="KW-0067">ATP-binding</keyword>
<name>A0ABQ3UNT9_9CHLR</name>
<keyword evidence="6" id="KW-1185">Reference proteome</keyword>
<dbReference type="Proteomes" id="UP000654345">
    <property type="component" value="Unassembled WGS sequence"/>
</dbReference>
<dbReference type="Pfam" id="PF00005">
    <property type="entry name" value="ABC_tran"/>
    <property type="match status" value="1"/>
</dbReference>
<evidence type="ECO:0000256" key="1">
    <source>
        <dbReference type="ARBA" id="ARBA00022448"/>
    </source>
</evidence>
<feature type="domain" description="ABC transporter" evidence="4">
    <location>
        <begin position="40"/>
        <end position="280"/>
    </location>
</feature>
<protein>
    <submittedName>
        <fullName evidence="5">Macrolide ABC transporter ATP-binding protein</fullName>
    </submittedName>
</protein>
<dbReference type="CDD" id="cd03255">
    <property type="entry name" value="ABC_MJ0796_LolCDE_FtsE"/>
    <property type="match status" value="1"/>
</dbReference>
<accession>A0ABQ3UNT9</accession>
<gene>
    <name evidence="5" type="ORF">KSB_29140</name>
</gene>
<dbReference type="RefSeq" id="WP_201371155.1">
    <property type="nucleotide sequence ID" value="NZ_BNJG01000001.1"/>
</dbReference>
<dbReference type="InterPro" id="IPR027417">
    <property type="entry name" value="P-loop_NTPase"/>
</dbReference>